<evidence type="ECO:0000259" key="19">
    <source>
        <dbReference type="PROSITE" id="PS51747"/>
    </source>
</evidence>
<dbReference type="GO" id="GO:0009231">
    <property type="term" value="P:riboflavin biosynthetic process"/>
    <property type="evidence" value="ECO:0007669"/>
    <property type="project" value="UniProtKB-UniPathway"/>
</dbReference>
<evidence type="ECO:0000256" key="3">
    <source>
        <dbReference type="ARBA" id="ARBA00004910"/>
    </source>
</evidence>
<evidence type="ECO:0000256" key="6">
    <source>
        <dbReference type="ARBA" id="ARBA00022619"/>
    </source>
</evidence>
<dbReference type="Gene3D" id="3.40.140.10">
    <property type="entry name" value="Cytidine Deaminase, domain 2"/>
    <property type="match status" value="1"/>
</dbReference>
<protein>
    <recommendedName>
        <fullName evidence="15">Riboflavin biosynthesis protein RibD</fullName>
    </recommendedName>
    <domain>
        <recommendedName>
            <fullName evidence="15">Diaminohydroxyphosphoribosylaminopyrimidine deaminase</fullName>
            <shortName evidence="15">DRAP deaminase</shortName>
            <ecNumber evidence="15">3.5.4.26</ecNumber>
        </recommendedName>
        <alternativeName>
            <fullName evidence="15">Riboflavin-specific deaminase</fullName>
        </alternativeName>
    </domain>
    <domain>
        <recommendedName>
            <fullName evidence="15">5-amino-6-(5-phosphoribosylamino)uracil reductase</fullName>
            <ecNumber evidence="15">1.1.1.193</ecNumber>
        </recommendedName>
        <alternativeName>
            <fullName evidence="15">HTP reductase</fullName>
        </alternativeName>
    </domain>
</protein>
<dbReference type="PIRSF" id="PIRSF006769">
    <property type="entry name" value="RibD"/>
    <property type="match status" value="1"/>
</dbReference>
<evidence type="ECO:0000256" key="5">
    <source>
        <dbReference type="ARBA" id="ARBA00007417"/>
    </source>
</evidence>
<feature type="binding site" evidence="18">
    <location>
        <position position="57"/>
    </location>
    <ligand>
        <name>Zn(2+)</name>
        <dbReference type="ChEBI" id="CHEBI:29105"/>
        <note>catalytic</note>
    </ligand>
</feature>
<feature type="binding site" evidence="17">
    <location>
        <position position="175"/>
    </location>
    <ligand>
        <name>substrate</name>
    </ligand>
</feature>
<organism evidence="20 21">
    <name type="scientific">Calditerricola satsumensis</name>
    <dbReference type="NCBI Taxonomy" id="373054"/>
    <lineage>
        <taxon>Bacteria</taxon>
        <taxon>Bacillati</taxon>
        <taxon>Bacillota</taxon>
        <taxon>Bacilli</taxon>
        <taxon>Bacillales</taxon>
        <taxon>Bacillaceae</taxon>
        <taxon>Calditerricola</taxon>
    </lineage>
</organism>
<keyword evidence="10 15" id="KW-0521">NADP</keyword>
<evidence type="ECO:0000256" key="15">
    <source>
        <dbReference type="PIRNR" id="PIRNR006769"/>
    </source>
</evidence>
<feature type="binding site" evidence="17">
    <location>
        <position position="211"/>
    </location>
    <ligand>
        <name>substrate</name>
    </ligand>
</feature>
<feature type="binding site" evidence="17">
    <location>
        <begin position="301"/>
        <end position="307"/>
    </location>
    <ligand>
        <name>NADP(+)</name>
        <dbReference type="ChEBI" id="CHEBI:58349"/>
    </ligand>
</feature>
<dbReference type="InterPro" id="IPR016192">
    <property type="entry name" value="APOBEC/CMP_deaminase_Zn-bd"/>
</dbReference>
<comment type="catalytic activity">
    <reaction evidence="13 15">
        <text>5-amino-6-(5-phospho-D-ribitylamino)uracil + NADP(+) = 5-amino-6-(5-phospho-D-ribosylamino)uracil + NADPH + H(+)</text>
        <dbReference type="Rhea" id="RHEA:17845"/>
        <dbReference type="ChEBI" id="CHEBI:15378"/>
        <dbReference type="ChEBI" id="CHEBI:57783"/>
        <dbReference type="ChEBI" id="CHEBI:58349"/>
        <dbReference type="ChEBI" id="CHEBI:58421"/>
        <dbReference type="ChEBI" id="CHEBI:58453"/>
        <dbReference type="EC" id="1.1.1.193"/>
    </reaction>
</comment>
<dbReference type="InterPro" id="IPR050765">
    <property type="entry name" value="Riboflavin_Biosynth_HTPR"/>
</dbReference>
<dbReference type="InterPro" id="IPR024072">
    <property type="entry name" value="DHFR-like_dom_sf"/>
</dbReference>
<dbReference type="CDD" id="cd01284">
    <property type="entry name" value="Riboflavin_deaminase-reductase"/>
    <property type="match status" value="1"/>
</dbReference>
<comment type="similarity">
    <text evidence="5 15">In the C-terminal section; belongs to the HTP reductase family.</text>
</comment>
<evidence type="ECO:0000256" key="17">
    <source>
        <dbReference type="PIRSR" id="PIRSR006769-2"/>
    </source>
</evidence>
<feature type="binding site" evidence="18">
    <location>
        <position position="91"/>
    </location>
    <ligand>
        <name>Zn(2+)</name>
        <dbReference type="ChEBI" id="CHEBI:29105"/>
        <note>catalytic</note>
    </ligand>
</feature>
<feature type="binding site" evidence="17">
    <location>
        <position position="161"/>
    </location>
    <ligand>
        <name>NADP(+)</name>
        <dbReference type="ChEBI" id="CHEBI:58349"/>
    </ligand>
</feature>
<evidence type="ECO:0000256" key="4">
    <source>
        <dbReference type="ARBA" id="ARBA00005259"/>
    </source>
</evidence>
<keyword evidence="12" id="KW-0511">Multifunctional enzyme</keyword>
<feature type="binding site" evidence="17">
    <location>
        <position position="214"/>
    </location>
    <ligand>
        <name>substrate</name>
    </ligand>
</feature>
<reference evidence="20" key="2">
    <citation type="submission" date="2020-09" db="EMBL/GenBank/DDBJ databases">
        <authorList>
            <person name="Sun Q."/>
            <person name="Ohkuma M."/>
        </authorList>
    </citation>
    <scope>NUCLEOTIDE SEQUENCE</scope>
    <source>
        <strain evidence="20">JCM 14719</strain>
    </source>
</reference>
<dbReference type="PROSITE" id="PS51747">
    <property type="entry name" value="CYT_DCMP_DEAMINASES_2"/>
    <property type="match status" value="1"/>
</dbReference>
<comment type="pathway">
    <text evidence="2 15">Cofactor biosynthesis; riboflavin biosynthesis; 5-amino-6-(D-ribitylamino)uracil from GTP: step 2/4.</text>
</comment>
<dbReference type="Proteomes" id="UP000637720">
    <property type="component" value="Unassembled WGS sequence"/>
</dbReference>
<sequence>MNDDSLRPADERYMRIALELAKGAVGQTSPNPAVGCVLVRDGRIVGLGAHLKAGEPHAEVHALRMAGDAARGATAYVTLEPCSHHGRTPPCADALIAAGVRRVVVGTVDPNPLVAGRGIARLREAGIDVTVGVLEAACRRLNETFNKYIIHRVPFVTVKTASTLDGKIATRTGHSRWITSPAARRYVHELRRRSDAVLVGVGTVIADDPQLTVRLPEGGENPVRVVLDSRLRLPLTARVLTDGEAPTWVVTTARAPAERRRAIAERGAEVLVAGDGERVSIPALLSLLGARGIASLLVEGGGEVNASFFAARAVDKVVAFIAPKIVGGREAPTPVGGEGAAVMDEAVSLRDVEVTTIGPDVVITGYPVWEKAEKTQEGAAGRERHVHRDH</sequence>
<feature type="binding site" evidence="17">
    <location>
        <position position="299"/>
    </location>
    <ligand>
        <name>substrate</name>
    </ligand>
</feature>
<dbReference type="AlphaFoldDB" id="A0A8J3F9M9"/>
<dbReference type="EC" id="3.5.4.26" evidence="15"/>
<evidence type="ECO:0000313" key="21">
    <source>
        <dbReference type="Proteomes" id="UP000637720"/>
    </source>
</evidence>
<keyword evidence="21" id="KW-1185">Reference proteome</keyword>
<dbReference type="InterPro" id="IPR002125">
    <property type="entry name" value="CMP_dCMP_dom"/>
</dbReference>
<evidence type="ECO:0000256" key="9">
    <source>
        <dbReference type="ARBA" id="ARBA00022833"/>
    </source>
</evidence>
<proteinExistence type="inferred from homology"/>
<feature type="binding site" evidence="17">
    <location>
        <position position="207"/>
    </location>
    <ligand>
        <name>NADP(+)</name>
        <dbReference type="ChEBI" id="CHEBI:58349"/>
    </ligand>
</feature>
<feature type="active site" description="Proton donor" evidence="16">
    <location>
        <position position="59"/>
    </location>
</feature>
<comment type="cofactor">
    <cofactor evidence="15 18">
        <name>Zn(2+)</name>
        <dbReference type="ChEBI" id="CHEBI:29105"/>
    </cofactor>
    <text evidence="15 18">Binds 1 zinc ion.</text>
</comment>
<evidence type="ECO:0000256" key="2">
    <source>
        <dbReference type="ARBA" id="ARBA00004882"/>
    </source>
</evidence>
<comment type="pathway">
    <text evidence="3 15">Cofactor biosynthesis; riboflavin biosynthesis; 5-amino-6-(D-ribitylamino)uracil from GTP: step 3/4.</text>
</comment>
<feature type="binding site" evidence="17">
    <location>
        <position position="229"/>
    </location>
    <ligand>
        <name>NADP(+)</name>
        <dbReference type="ChEBI" id="CHEBI:58349"/>
    </ligand>
</feature>
<comment type="similarity">
    <text evidence="4 15">In the N-terminal section; belongs to the cytidine and deoxycytidylate deaminase family.</text>
</comment>
<evidence type="ECO:0000256" key="18">
    <source>
        <dbReference type="PIRSR" id="PIRSR006769-3"/>
    </source>
</evidence>
<dbReference type="GO" id="GO:0008835">
    <property type="term" value="F:diaminohydroxyphosphoribosylaminopyrimidine deaminase activity"/>
    <property type="evidence" value="ECO:0007669"/>
    <property type="project" value="UniProtKB-EC"/>
</dbReference>
<evidence type="ECO:0000256" key="10">
    <source>
        <dbReference type="ARBA" id="ARBA00022857"/>
    </source>
</evidence>
<feature type="domain" description="CMP/dCMP-type deaminase" evidence="19">
    <location>
        <begin position="8"/>
        <end position="130"/>
    </location>
</feature>
<dbReference type="SUPFAM" id="SSF53927">
    <property type="entry name" value="Cytidine deaminase-like"/>
    <property type="match status" value="1"/>
</dbReference>
<gene>
    <name evidence="20" type="ORF">GCM10007043_05240</name>
</gene>
<comment type="catalytic activity">
    <reaction evidence="14 15">
        <text>2,5-diamino-6-hydroxy-4-(5-phosphoribosylamino)-pyrimidine + H2O + H(+) = 5-amino-6-(5-phospho-D-ribosylamino)uracil + NH4(+)</text>
        <dbReference type="Rhea" id="RHEA:21868"/>
        <dbReference type="ChEBI" id="CHEBI:15377"/>
        <dbReference type="ChEBI" id="CHEBI:15378"/>
        <dbReference type="ChEBI" id="CHEBI:28938"/>
        <dbReference type="ChEBI" id="CHEBI:58453"/>
        <dbReference type="ChEBI" id="CHEBI:58614"/>
        <dbReference type="EC" id="3.5.4.26"/>
    </reaction>
</comment>
<evidence type="ECO:0000256" key="11">
    <source>
        <dbReference type="ARBA" id="ARBA00023002"/>
    </source>
</evidence>
<feature type="binding site" evidence="17">
    <location>
        <position position="203"/>
    </location>
    <ligand>
        <name>substrate</name>
    </ligand>
</feature>
<keyword evidence="9 15" id="KW-0862">Zinc</keyword>
<evidence type="ECO:0000256" key="7">
    <source>
        <dbReference type="ARBA" id="ARBA00022723"/>
    </source>
</evidence>
<evidence type="ECO:0000256" key="14">
    <source>
        <dbReference type="ARBA" id="ARBA00049886"/>
    </source>
</evidence>
<keyword evidence="11 15" id="KW-0560">Oxidoreductase</keyword>
<dbReference type="InterPro" id="IPR011549">
    <property type="entry name" value="RibD_C"/>
</dbReference>
<feature type="binding site" evidence="17">
    <location>
        <position position="191"/>
    </location>
    <ligand>
        <name>substrate</name>
    </ligand>
</feature>
<reference evidence="20" key="1">
    <citation type="journal article" date="2014" name="Int. J. Syst. Evol. Microbiol.">
        <title>Complete genome sequence of Corynebacterium casei LMG S-19264T (=DSM 44701T), isolated from a smear-ripened cheese.</title>
        <authorList>
            <consortium name="US DOE Joint Genome Institute (JGI-PGF)"/>
            <person name="Walter F."/>
            <person name="Albersmeier A."/>
            <person name="Kalinowski J."/>
            <person name="Ruckert C."/>
        </authorList>
    </citation>
    <scope>NUCLEOTIDE SEQUENCE</scope>
    <source>
        <strain evidence="20">JCM 14719</strain>
    </source>
</reference>
<name>A0A8J3F9M9_9BACI</name>
<dbReference type="NCBIfam" id="TIGR00227">
    <property type="entry name" value="ribD_Cterm"/>
    <property type="match status" value="1"/>
</dbReference>
<comment type="function">
    <text evidence="1 15">Converts 2,5-diamino-6-(ribosylamino)-4(3h)-pyrimidinone 5'-phosphate into 5-amino-6-(ribosylamino)-2,4(1h,3h)-pyrimidinedione 5'-phosphate.</text>
</comment>
<dbReference type="GO" id="GO:0008703">
    <property type="term" value="F:5-amino-6-(5-phosphoribosylamino)uracil reductase activity"/>
    <property type="evidence" value="ECO:0007669"/>
    <property type="project" value="UniProtKB-EC"/>
</dbReference>
<comment type="caution">
    <text evidence="20">The sequence shown here is derived from an EMBL/GenBank/DDBJ whole genome shotgun (WGS) entry which is preliminary data.</text>
</comment>
<dbReference type="InterPro" id="IPR004794">
    <property type="entry name" value="Eubact_RibD"/>
</dbReference>
<dbReference type="PANTHER" id="PTHR38011:SF7">
    <property type="entry name" value="2,5-DIAMINO-6-RIBOSYLAMINO-4(3H)-PYRIMIDINONE 5'-PHOSPHATE REDUCTASE"/>
    <property type="match status" value="1"/>
</dbReference>
<evidence type="ECO:0000256" key="12">
    <source>
        <dbReference type="ARBA" id="ARBA00023268"/>
    </source>
</evidence>
<dbReference type="Gene3D" id="3.40.430.10">
    <property type="entry name" value="Dihydrofolate Reductase, subunit A"/>
    <property type="match status" value="1"/>
</dbReference>
<dbReference type="EC" id="1.1.1.193" evidence="15"/>
<dbReference type="PANTHER" id="PTHR38011">
    <property type="entry name" value="DIHYDROFOLATE REDUCTASE FAMILY PROTEIN (AFU_ORTHOLOGUE AFUA_8G06820)"/>
    <property type="match status" value="1"/>
</dbReference>
<dbReference type="Pfam" id="PF00383">
    <property type="entry name" value="dCMP_cyt_deam_1"/>
    <property type="match status" value="1"/>
</dbReference>
<feature type="binding site" evidence="17">
    <location>
        <position position="177"/>
    </location>
    <ligand>
        <name>NADP(+)</name>
        <dbReference type="ChEBI" id="CHEBI:58349"/>
    </ligand>
</feature>
<dbReference type="InterPro" id="IPR002734">
    <property type="entry name" value="RibDG_C"/>
</dbReference>
<dbReference type="UniPathway" id="UPA00275">
    <property type="reaction ID" value="UER00401"/>
</dbReference>
<dbReference type="SUPFAM" id="SSF53597">
    <property type="entry name" value="Dihydrofolate reductase-like"/>
    <property type="match status" value="1"/>
</dbReference>
<dbReference type="InterPro" id="IPR016193">
    <property type="entry name" value="Cytidine_deaminase-like"/>
</dbReference>
<dbReference type="GO" id="GO:0008270">
    <property type="term" value="F:zinc ion binding"/>
    <property type="evidence" value="ECO:0007669"/>
    <property type="project" value="InterPro"/>
</dbReference>
<dbReference type="FunFam" id="3.40.140.10:FF:000025">
    <property type="entry name" value="Riboflavin biosynthesis protein RibD"/>
    <property type="match status" value="1"/>
</dbReference>
<dbReference type="EMBL" id="BMOF01000005">
    <property type="protein sequence ID" value="GGJ94396.1"/>
    <property type="molecule type" value="Genomic_DNA"/>
</dbReference>
<dbReference type="PROSITE" id="PS00903">
    <property type="entry name" value="CYT_DCMP_DEAMINASES_1"/>
    <property type="match status" value="1"/>
</dbReference>
<evidence type="ECO:0000256" key="16">
    <source>
        <dbReference type="PIRSR" id="PIRSR006769-1"/>
    </source>
</evidence>
<evidence type="ECO:0000313" key="20">
    <source>
        <dbReference type="EMBL" id="GGJ94396.1"/>
    </source>
</evidence>
<keyword evidence="8 15" id="KW-0378">Hydrolase</keyword>
<accession>A0A8J3F9M9</accession>
<keyword evidence="7 15" id="KW-0479">Metal-binding</keyword>
<evidence type="ECO:0000256" key="13">
    <source>
        <dbReference type="ARBA" id="ARBA00049861"/>
    </source>
</evidence>
<evidence type="ECO:0000256" key="8">
    <source>
        <dbReference type="ARBA" id="ARBA00022801"/>
    </source>
</evidence>
<dbReference type="GO" id="GO:0050661">
    <property type="term" value="F:NADP binding"/>
    <property type="evidence" value="ECO:0007669"/>
    <property type="project" value="InterPro"/>
</dbReference>
<evidence type="ECO:0000256" key="1">
    <source>
        <dbReference type="ARBA" id="ARBA00002151"/>
    </source>
</evidence>
<dbReference type="NCBIfam" id="TIGR00326">
    <property type="entry name" value="eubact_ribD"/>
    <property type="match status" value="1"/>
</dbReference>
<keyword evidence="6 15" id="KW-0686">Riboflavin biosynthesis</keyword>
<dbReference type="Pfam" id="PF01872">
    <property type="entry name" value="RibD_C"/>
    <property type="match status" value="1"/>
</dbReference>
<feature type="binding site" evidence="18">
    <location>
        <position position="82"/>
    </location>
    <ligand>
        <name>Zn(2+)</name>
        <dbReference type="ChEBI" id="CHEBI:29105"/>
        <note>catalytic</note>
    </ligand>
</feature>